<feature type="compositionally biased region" description="Basic and acidic residues" evidence="1">
    <location>
        <begin position="298"/>
        <end position="314"/>
    </location>
</feature>
<feature type="region of interest" description="Disordered" evidence="1">
    <location>
        <begin position="751"/>
        <end position="785"/>
    </location>
</feature>
<feature type="region of interest" description="Disordered" evidence="1">
    <location>
        <begin position="262"/>
        <end position="346"/>
    </location>
</feature>
<evidence type="ECO:0000256" key="1">
    <source>
        <dbReference type="SAM" id="MobiDB-lite"/>
    </source>
</evidence>
<feature type="region of interest" description="Disordered" evidence="1">
    <location>
        <begin position="413"/>
        <end position="517"/>
    </location>
</feature>
<feature type="region of interest" description="Disordered" evidence="1">
    <location>
        <begin position="569"/>
        <end position="594"/>
    </location>
</feature>
<sequence length="901" mass="100028">MSDMMGFFFRDWNLKYVVEYERREDIRHRIAKTVGLGVKGNDKLAFACYQTIISEIMKELTDKERRGYTIQAEKWNQIGAPTLVKSQTAKSRAHKIMSTFTNRCQEKLAMEVMILYSYHTPAREVEVFMAKTETEVKLSKMFPKFITHNCKPFREYCQIAIDGKVNLIPPGMGGRNKKCPDNVQLAHNPEGCPVILAELGKGQGRLAVILWDYLNMIWGESIHMYIDETWLPSSRKITDPSKMHYKDLKEMLEKIRDTPSNKLDFRVGRNTRKVEKQMRTRGRRKKVKVKDQVVQPTESDRVDDLSETLEKFQDETDWELAQNGSGDDENSQEPTRSQGKKKRQAAVQDVIEVGMTSKAKGKMKVQEDPYNSEHMDWELCCHGSPDKDKRNAKCQGKRKEIVAMFSDIDSDVSAPANKKAQPLPVKKTPAGMSKMDKGKAKQRSTPQMALVNDSLGTDKGKQPIRFPSDEDSPSEVPSVKPEGRISCRALIESSEESKGEPAMPGATPVNRVIPHPKPCPLANSAMVRQLKEEADNATSQAQENGEAVSIPALLTPEPGLIVHEVFDESPVQTREDGEESDPDEPLKKKQHTTQVPLSSLSFNFFSLAITNASSPEQGPLKRIKGATPKKLPLLATEQQLWIHSVDKIQKLIGECKPPRILVITLSLEIELTDASPELSRVSNDDPRVDSHPRFKQICKQPIPGAERTNLGESRWWEPNFLAEDDWVLAVLASRDFNGKLLYDAPYPIDDDTPSILDAPEASTSTQSPATGPTSSTSTLKVGPPRGVKVSDGSLINPLLPTALTVPPSVPAILPQPPAVALPTCSKSIDKGKQRAEPVPEEVEVEALAGTDDKVDGSASEGSEFAEDDGERPNRGEFEDEGRDEVGEVSSGPVKAKAALGR</sequence>
<dbReference type="InParanoid" id="A0A067PJI6"/>
<dbReference type="EMBL" id="KL197731">
    <property type="protein sequence ID" value="KDQ53995.1"/>
    <property type="molecule type" value="Genomic_DNA"/>
</dbReference>
<dbReference type="AlphaFoldDB" id="A0A067PJI6"/>
<proteinExistence type="predicted"/>
<evidence type="ECO:0000313" key="3">
    <source>
        <dbReference type="Proteomes" id="UP000027265"/>
    </source>
</evidence>
<feature type="compositionally biased region" description="Basic and acidic residues" evidence="1">
    <location>
        <begin position="828"/>
        <end position="837"/>
    </location>
</feature>
<name>A0A067PJI6_9AGAM</name>
<gene>
    <name evidence="2" type="ORF">JAAARDRAFT_197088</name>
</gene>
<protein>
    <submittedName>
        <fullName evidence="2">Uncharacterized protein</fullName>
    </submittedName>
</protein>
<keyword evidence="3" id="KW-1185">Reference proteome</keyword>
<feature type="region of interest" description="Disordered" evidence="1">
    <location>
        <begin position="828"/>
        <end position="901"/>
    </location>
</feature>
<feature type="compositionally biased region" description="Low complexity" evidence="1">
    <location>
        <begin position="761"/>
        <end position="778"/>
    </location>
</feature>
<evidence type="ECO:0000313" key="2">
    <source>
        <dbReference type="EMBL" id="KDQ53995.1"/>
    </source>
</evidence>
<feature type="compositionally biased region" description="Basic residues" evidence="1">
    <location>
        <begin position="279"/>
        <end position="288"/>
    </location>
</feature>
<dbReference type="Proteomes" id="UP000027265">
    <property type="component" value="Unassembled WGS sequence"/>
</dbReference>
<feature type="compositionally biased region" description="Basic and acidic residues" evidence="1">
    <location>
        <begin position="262"/>
        <end position="278"/>
    </location>
</feature>
<accession>A0A067PJI6</accession>
<reference evidence="3" key="1">
    <citation type="journal article" date="2014" name="Proc. Natl. Acad. Sci. U.S.A.">
        <title>Extensive sampling of basidiomycete genomes demonstrates inadequacy of the white-rot/brown-rot paradigm for wood decay fungi.</title>
        <authorList>
            <person name="Riley R."/>
            <person name="Salamov A.A."/>
            <person name="Brown D.W."/>
            <person name="Nagy L.G."/>
            <person name="Floudas D."/>
            <person name="Held B.W."/>
            <person name="Levasseur A."/>
            <person name="Lombard V."/>
            <person name="Morin E."/>
            <person name="Otillar R."/>
            <person name="Lindquist E.A."/>
            <person name="Sun H."/>
            <person name="LaButti K.M."/>
            <person name="Schmutz J."/>
            <person name="Jabbour D."/>
            <person name="Luo H."/>
            <person name="Baker S.E."/>
            <person name="Pisabarro A.G."/>
            <person name="Walton J.D."/>
            <person name="Blanchette R.A."/>
            <person name="Henrissat B."/>
            <person name="Martin F."/>
            <person name="Cullen D."/>
            <person name="Hibbett D.S."/>
            <person name="Grigoriev I.V."/>
        </authorList>
    </citation>
    <scope>NUCLEOTIDE SEQUENCE [LARGE SCALE GENOMIC DNA]</scope>
    <source>
        <strain evidence="3">MUCL 33604</strain>
    </source>
</reference>
<dbReference type="HOGENOM" id="CLU_321601_0_0_1"/>
<organism evidence="2 3">
    <name type="scientific">Jaapia argillacea MUCL 33604</name>
    <dbReference type="NCBI Taxonomy" id="933084"/>
    <lineage>
        <taxon>Eukaryota</taxon>
        <taxon>Fungi</taxon>
        <taxon>Dikarya</taxon>
        <taxon>Basidiomycota</taxon>
        <taxon>Agaricomycotina</taxon>
        <taxon>Agaricomycetes</taxon>
        <taxon>Agaricomycetidae</taxon>
        <taxon>Jaapiales</taxon>
        <taxon>Jaapiaceae</taxon>
        <taxon>Jaapia</taxon>
    </lineage>
</organism>